<evidence type="ECO:0000313" key="2">
    <source>
        <dbReference type="EMBL" id="CAK0841276.1"/>
    </source>
</evidence>
<feature type="non-terminal residue" evidence="2">
    <location>
        <position position="1440"/>
    </location>
</feature>
<feature type="region of interest" description="Disordered" evidence="1">
    <location>
        <begin position="41"/>
        <end position="73"/>
    </location>
</feature>
<feature type="region of interest" description="Disordered" evidence="1">
    <location>
        <begin position="96"/>
        <end position="120"/>
    </location>
</feature>
<feature type="region of interest" description="Disordered" evidence="1">
    <location>
        <begin position="183"/>
        <end position="235"/>
    </location>
</feature>
<evidence type="ECO:0000256" key="1">
    <source>
        <dbReference type="SAM" id="MobiDB-lite"/>
    </source>
</evidence>
<reference evidence="2" key="1">
    <citation type="submission" date="2023-10" db="EMBL/GenBank/DDBJ databases">
        <authorList>
            <person name="Chen Y."/>
            <person name="Shah S."/>
            <person name="Dougan E. K."/>
            <person name="Thang M."/>
            <person name="Chan C."/>
        </authorList>
    </citation>
    <scope>NUCLEOTIDE SEQUENCE [LARGE SCALE GENOMIC DNA]</scope>
</reference>
<feature type="compositionally biased region" description="Low complexity" evidence="1">
    <location>
        <begin position="191"/>
        <end position="200"/>
    </location>
</feature>
<dbReference type="Proteomes" id="UP001189429">
    <property type="component" value="Unassembled WGS sequence"/>
</dbReference>
<feature type="compositionally biased region" description="Basic and acidic residues" evidence="1">
    <location>
        <begin position="1349"/>
        <end position="1360"/>
    </location>
</feature>
<accession>A0ABN9T847</accession>
<protein>
    <submittedName>
        <fullName evidence="2">Uncharacterized protein</fullName>
    </submittedName>
</protein>
<name>A0ABN9T847_9DINO</name>
<gene>
    <name evidence="2" type="ORF">PCOR1329_LOCUS36527</name>
</gene>
<comment type="caution">
    <text evidence="2">The sequence shown here is derived from an EMBL/GenBank/DDBJ whole genome shotgun (WGS) entry which is preliminary data.</text>
</comment>
<proteinExistence type="predicted"/>
<evidence type="ECO:0000313" key="3">
    <source>
        <dbReference type="Proteomes" id="UP001189429"/>
    </source>
</evidence>
<sequence>MAGDVPAVAGSHWDPRAAVVSASSPELPGWMMRELPCASPTERAAAPSKRRLGAPRGGCHPDNGGAPRSAADAEERKLRFKRLCDAMSLLFNYESSRGAPGAPSSGGGGAEGQVLARAEGRGRWESAGKTLAGHFPALSALDEALREARAGLAARAPRPEVLVASQRAAARGVLADAIADRARVGPRSRRASPAAGARSPATPPRRRRAESAPPQASRAGSSADPCDSDFDSEGPAQARDLLAPATSWRVGYGAALRRIVQAAQRRLERWGGRHAAFASSLLSQTACLLRAPRSGAVLQASRAAASRGQPALRLRPVAHLSESVELLPPRLWPIKEAPAELLDRYRAICSASHPTPLPSMPQRQDAAELGAKLRAHAREARPAGPPAPFPWADIEAGLLCVPSEVEVSARGVVDATDDSFAVARAEIVIRSGVDEERLPPYFASRERRAALSTGRVALRSSGVAHFMSAFRISLLRASISRVFLMSASLMALSLAGVVMAMGGDWRQLAARGAALLEDGPRRAEQIRAAANRAFFELDGDDAVSRAAAGRVRRPRGPFVQGQLASYWREVKHVKSKRLRGEHGRRGPAIALAAEGHARPRLSYRGALFLATPEQGDGDPDKEGAVGDALATKTRMHLNLECYPKYYHYLEMDTMCEASKMRMHPEMDMTCNMSRLTTPLCLMQSGRGAPRTWARLLCQVPRGNDLNEKGGQNPRHNLALGPLYKRSLPDDFEADRERLRMRREFFKQSRVPRIEGDAMDDEVLLLKAKNRSRGACVAGGIDAAKNQELAGVEKADVLPMRRARTDRNGPARGSLAREQHPLKAKPRGILQGHKDKRLLACELQTNAPTLADAAAAVIIQETASQPGWGLEQGDVGSAFLNGRYLDGPRRVHFRVPRGGAPSVPEQGWPVVPEGAILKANNGIYRLNDAPLLWCGGHRGAILSLTGASRSQLRPALFSFRGDRGKLIGLIGARVDDDLVAGSSEFCANQVSKLMKAHCCSKWQTAKAGFHHCGRFLKQNDNGAITRGQKEHAESIDNFPISAERRKTKEAKATAEERAMVHLGNGQIQWLVRSTRMDFAFRLVESKARARDGDLKVQDLLDYNKLVSDAMTDHVDITFQKLDMGNVIAVAVGGSGPGNVGKTKAASQAGLSACSRTALAISSYAGSLLRARMDDVRAIQMVEVLDCKSLYDLPQKRGAVPSEKRLLIDIESFRNDVELDNVVSKWANAEQMLADARVTTRGDAYFVGCIATKDIEHLEDTNVLSDEGVLVESEEKGDAGDRAGLDHAMEIYMMGAAGAETEARRLHERLKRASYKQVEHGRGEEIISSWRASRWSQDAATAAELDATQKYPERQEQRERTGKSRTPCVVDPEECAHSADQLATMGTNLYREKVRCRLRDTLLLDRDAKWLSDEKEIRAEVRAIRFEKQKLELLSRSRALTA</sequence>
<dbReference type="EMBL" id="CAUYUJ010014443">
    <property type="protein sequence ID" value="CAK0841276.1"/>
    <property type="molecule type" value="Genomic_DNA"/>
</dbReference>
<organism evidence="2 3">
    <name type="scientific">Prorocentrum cordatum</name>
    <dbReference type="NCBI Taxonomy" id="2364126"/>
    <lineage>
        <taxon>Eukaryota</taxon>
        <taxon>Sar</taxon>
        <taxon>Alveolata</taxon>
        <taxon>Dinophyceae</taxon>
        <taxon>Prorocentrales</taxon>
        <taxon>Prorocentraceae</taxon>
        <taxon>Prorocentrum</taxon>
    </lineage>
</organism>
<feature type="region of interest" description="Disordered" evidence="1">
    <location>
        <begin position="1344"/>
        <end position="1365"/>
    </location>
</feature>
<keyword evidence="3" id="KW-1185">Reference proteome</keyword>